<reference evidence="5 6" key="1">
    <citation type="submission" date="2018-10" db="EMBL/GenBank/DDBJ databases">
        <authorList>
            <person name="Jung H.S."/>
            <person name="Jeon C.O."/>
        </authorList>
    </citation>
    <scope>NUCLEOTIDE SEQUENCE [LARGE SCALE GENOMIC DNA]</scope>
    <source>
        <strain evidence="5 6">MA-7-27</strain>
    </source>
</reference>
<dbReference type="OrthoDB" id="7203955at2"/>
<dbReference type="InterPro" id="IPR037873">
    <property type="entry name" value="BamE-like"/>
</dbReference>
<keyword evidence="6" id="KW-1185">Reference proteome</keyword>
<evidence type="ECO:0000256" key="2">
    <source>
        <dbReference type="ARBA" id="ARBA00023136"/>
    </source>
</evidence>
<comment type="caution">
    <text evidence="5">The sequence shown here is derived from an EMBL/GenBank/DDBJ whole genome shotgun (WGS) entry which is preliminary data.</text>
</comment>
<evidence type="ECO:0000313" key="5">
    <source>
        <dbReference type="EMBL" id="RMA42043.1"/>
    </source>
</evidence>
<dbReference type="Pfam" id="PF04355">
    <property type="entry name" value="BamE"/>
    <property type="match status" value="1"/>
</dbReference>
<evidence type="ECO:0000256" key="3">
    <source>
        <dbReference type="SAM" id="SignalP"/>
    </source>
</evidence>
<evidence type="ECO:0000313" key="6">
    <source>
        <dbReference type="Proteomes" id="UP000281343"/>
    </source>
</evidence>
<dbReference type="AlphaFoldDB" id="A0A3L9Y6U2"/>
<dbReference type="InterPro" id="IPR007450">
    <property type="entry name" value="BamE_dom"/>
</dbReference>
<protein>
    <submittedName>
        <fullName evidence="5">Outer membrane protein assembly factor BamE</fullName>
    </submittedName>
</protein>
<feature type="signal peptide" evidence="3">
    <location>
        <begin position="1"/>
        <end position="26"/>
    </location>
</feature>
<name>A0A3L9Y6U2_9RHOB</name>
<dbReference type="GO" id="GO:0019867">
    <property type="term" value="C:outer membrane"/>
    <property type="evidence" value="ECO:0007669"/>
    <property type="project" value="InterPro"/>
</dbReference>
<organism evidence="5 6">
    <name type="scientific">Rhodophyticola porphyridii</name>
    <dbReference type="NCBI Taxonomy" id="1852017"/>
    <lineage>
        <taxon>Bacteria</taxon>
        <taxon>Pseudomonadati</taxon>
        <taxon>Pseudomonadota</taxon>
        <taxon>Alphaproteobacteria</taxon>
        <taxon>Rhodobacterales</taxon>
        <taxon>Roseobacteraceae</taxon>
        <taxon>Rhodophyticola</taxon>
    </lineage>
</organism>
<keyword evidence="1 3" id="KW-0732">Signal</keyword>
<feature type="domain" description="Outer membrane protein assembly factor BamE" evidence="4">
    <location>
        <begin position="36"/>
        <end position="111"/>
    </location>
</feature>
<proteinExistence type="predicted"/>
<accession>A0A3L9Y6U2</accession>
<dbReference type="EMBL" id="RCNT01000005">
    <property type="protein sequence ID" value="RMA42043.1"/>
    <property type="molecule type" value="Genomic_DNA"/>
</dbReference>
<evidence type="ECO:0000256" key="1">
    <source>
        <dbReference type="ARBA" id="ARBA00022729"/>
    </source>
</evidence>
<dbReference type="Gene3D" id="3.30.1450.10">
    <property type="match status" value="1"/>
</dbReference>
<dbReference type="Proteomes" id="UP000281343">
    <property type="component" value="Unassembled WGS sequence"/>
</dbReference>
<keyword evidence="2" id="KW-0472">Membrane</keyword>
<sequence>MAIGQTFPIRQRVRLGLALLVISVTAACSATFNNHGYIPPEEELAAILPGVDTRESVESSVGRPATSGVMRDEAWFYADYRVRNFAYRAPEIIERNIVAISFDDAGVVQNIERFGLEDGQIVPLSRRVTESSVQEITLLRQILQNFGRINVADALGGDT</sequence>
<gene>
    <name evidence="5" type="ORF">D9R08_11295</name>
</gene>
<feature type="chain" id="PRO_5017991731" evidence="3">
    <location>
        <begin position="27"/>
        <end position="159"/>
    </location>
</feature>
<evidence type="ECO:0000259" key="4">
    <source>
        <dbReference type="Pfam" id="PF04355"/>
    </source>
</evidence>